<gene>
    <name evidence="1" type="ORF">IMCC12053_1385</name>
</gene>
<dbReference type="KEGG" id="cmar:IMCC12053_1385"/>
<name>A0A0P0A9L4_9RHOB</name>
<dbReference type="PATRIC" id="fig|1397108.4.peg.1419"/>
<dbReference type="EMBL" id="CP012023">
    <property type="protein sequence ID" value="ALI55332.1"/>
    <property type="molecule type" value="Genomic_DNA"/>
</dbReference>
<accession>A0A0P0A9L4</accession>
<keyword evidence="2" id="KW-1185">Reference proteome</keyword>
<proteinExistence type="predicted"/>
<evidence type="ECO:0000313" key="2">
    <source>
        <dbReference type="Proteomes" id="UP000064920"/>
    </source>
</evidence>
<reference evidence="1 2" key="1">
    <citation type="submission" date="2015-05" db="EMBL/GenBank/DDBJ databases">
        <authorList>
            <person name="Wang D.B."/>
            <person name="Wang M."/>
        </authorList>
    </citation>
    <scope>NUCLEOTIDE SEQUENCE [LARGE SCALE GENOMIC DNA]</scope>
    <source>
        <strain evidence="1 2">IMCC 12053</strain>
    </source>
</reference>
<organism evidence="1 2">
    <name type="scientific">Celeribacter marinus</name>
    <dbReference type="NCBI Taxonomy" id="1397108"/>
    <lineage>
        <taxon>Bacteria</taxon>
        <taxon>Pseudomonadati</taxon>
        <taxon>Pseudomonadota</taxon>
        <taxon>Alphaproteobacteria</taxon>
        <taxon>Rhodobacterales</taxon>
        <taxon>Roseobacteraceae</taxon>
        <taxon>Celeribacter</taxon>
    </lineage>
</organism>
<dbReference type="STRING" id="1397108.IMCC12053_1385"/>
<evidence type="ECO:0000313" key="1">
    <source>
        <dbReference type="EMBL" id="ALI55332.1"/>
    </source>
</evidence>
<protein>
    <submittedName>
        <fullName evidence="1">Uncharacterized protein</fullName>
    </submittedName>
</protein>
<dbReference type="AlphaFoldDB" id="A0A0P0A9L4"/>
<dbReference type="Proteomes" id="UP000064920">
    <property type="component" value="Chromosome"/>
</dbReference>
<sequence length="75" mass="8231">MLWGMLVGDPSAGKSPALDVITTPLSEIERTLADTFDKTSRDWEAKNQIAKIVAAEWADSANSVEKVFLDRGPIR</sequence>
<dbReference type="InterPro" id="IPR025048">
    <property type="entry name" value="DUF3987"/>
</dbReference>
<dbReference type="Pfam" id="PF13148">
    <property type="entry name" value="DUF3987"/>
    <property type="match status" value="1"/>
</dbReference>